<feature type="domain" description="XS" evidence="2">
    <location>
        <begin position="786"/>
        <end position="913"/>
    </location>
</feature>
<dbReference type="InterPro" id="IPR038588">
    <property type="entry name" value="XS_domain_sf"/>
</dbReference>
<dbReference type="OrthoDB" id="777694at2759"/>
<feature type="compositionally biased region" description="Basic residues" evidence="1">
    <location>
        <begin position="1"/>
        <end position="19"/>
    </location>
</feature>
<evidence type="ECO:0000313" key="3">
    <source>
        <dbReference type="EMBL" id="KAF9591179.1"/>
    </source>
</evidence>
<feature type="compositionally biased region" description="Basic and acidic residues" evidence="1">
    <location>
        <begin position="45"/>
        <end position="82"/>
    </location>
</feature>
<keyword evidence="4" id="KW-1185">Reference proteome</keyword>
<dbReference type="Gene3D" id="3.30.70.2890">
    <property type="entry name" value="XS domain"/>
    <property type="match status" value="1"/>
</dbReference>
<feature type="region of interest" description="Disordered" evidence="1">
    <location>
        <begin position="284"/>
        <end position="316"/>
    </location>
</feature>
<comment type="caution">
    <text evidence="3">The sequence shown here is derived from an EMBL/GenBank/DDBJ whole genome shotgun (WGS) entry which is preliminary data.</text>
</comment>
<evidence type="ECO:0000256" key="1">
    <source>
        <dbReference type="SAM" id="MobiDB-lite"/>
    </source>
</evidence>
<dbReference type="PANTHER" id="PTHR46619:SF2">
    <property type="entry name" value="XS DOMAIN PROTEIN"/>
    <property type="match status" value="1"/>
</dbReference>
<feature type="region of interest" description="Disordered" evidence="1">
    <location>
        <begin position="1"/>
        <end position="88"/>
    </location>
</feature>
<accession>A0A835H188</accession>
<organism evidence="3 4">
    <name type="scientific">Coptis chinensis</name>
    <dbReference type="NCBI Taxonomy" id="261450"/>
    <lineage>
        <taxon>Eukaryota</taxon>
        <taxon>Viridiplantae</taxon>
        <taxon>Streptophyta</taxon>
        <taxon>Embryophyta</taxon>
        <taxon>Tracheophyta</taxon>
        <taxon>Spermatophyta</taxon>
        <taxon>Magnoliopsida</taxon>
        <taxon>Ranunculales</taxon>
        <taxon>Ranunculaceae</taxon>
        <taxon>Coptidoideae</taxon>
        <taxon>Coptis</taxon>
    </lineage>
</organism>
<dbReference type="Pfam" id="PF03468">
    <property type="entry name" value="XS"/>
    <property type="match status" value="1"/>
</dbReference>
<dbReference type="Proteomes" id="UP000631114">
    <property type="component" value="Unassembled WGS sequence"/>
</dbReference>
<dbReference type="PANTHER" id="PTHR46619">
    <property type="entry name" value="RNA RECOGNITION MOTIF XS DOMAIN PROTEIN-RELATED"/>
    <property type="match status" value="1"/>
</dbReference>
<feature type="region of interest" description="Disordered" evidence="1">
    <location>
        <begin position="551"/>
        <end position="576"/>
    </location>
</feature>
<feature type="region of interest" description="Disordered" evidence="1">
    <location>
        <begin position="631"/>
        <end position="651"/>
    </location>
</feature>
<evidence type="ECO:0000259" key="2">
    <source>
        <dbReference type="Pfam" id="PF03468"/>
    </source>
</evidence>
<protein>
    <recommendedName>
        <fullName evidence="2">XS domain-containing protein</fullName>
    </recommendedName>
</protein>
<dbReference type="EMBL" id="JADFTS010000008">
    <property type="protein sequence ID" value="KAF9591179.1"/>
    <property type="molecule type" value="Genomic_DNA"/>
</dbReference>
<dbReference type="InterPro" id="IPR005380">
    <property type="entry name" value="XS_domain"/>
</dbReference>
<dbReference type="GO" id="GO:0031047">
    <property type="term" value="P:regulatory ncRNA-mediated gene silencing"/>
    <property type="evidence" value="ECO:0007669"/>
    <property type="project" value="InterPro"/>
</dbReference>
<name>A0A835H188_9MAGN</name>
<gene>
    <name evidence="3" type="ORF">IFM89_002134</name>
</gene>
<reference evidence="3 4" key="1">
    <citation type="submission" date="2020-10" db="EMBL/GenBank/DDBJ databases">
        <title>The Coptis chinensis genome and diversification of protoberbering-type alkaloids.</title>
        <authorList>
            <person name="Wang B."/>
            <person name="Shu S."/>
            <person name="Song C."/>
            <person name="Liu Y."/>
        </authorList>
    </citation>
    <scope>NUCLEOTIDE SEQUENCE [LARGE SCALE GENOMIC DNA]</scope>
    <source>
        <strain evidence="3">HL-2020</strain>
        <tissue evidence="3">Leaf</tissue>
    </source>
</reference>
<feature type="compositionally biased region" description="Basic and acidic residues" evidence="1">
    <location>
        <begin position="20"/>
        <end position="34"/>
    </location>
</feature>
<dbReference type="AlphaFoldDB" id="A0A835H188"/>
<proteinExistence type="predicted"/>
<sequence length="942" mass="107143">MRPRGFGKGRYRSRSPKRRVTNERHYESYGERRQLQRGSLRSLSPRRDTRSNRRSSSSERREYVLRDHLLKSRKPPHEEGFMRRGTPLNDYRREKYSVAQPSLKYNGSGGGSSGVSGRGMFVDGVTRTYNGLPSNEMGGLNSHGRNFLSSSSSGNFHKGDDDLRYRNRLNATRDEKSVFSSRNVAYPTIGMSQSKALQIPSSAYQKDEYNGARTMDSARYQNNVSYSQGSYSGENRDYATVRREKDYPGYHSDEVFRKMQPSTQEDCVPSRKHSVDLVENTFYDTKGSHGRPADGSMRDNQSLQEEPVSSYPNMNRKLARVREAEPLSTGSKYLEFGARVSGKHGNSQPMRGHGLGVEAGHAFYKERLISPPRPEHDPDMYRLDASPPQRSRVEEVDKYDQFAGVQKRKYSKDEERSIHEVGDVDKYDPLTRVQKRNYGKDEESMHEVEEVDKYDPLDAKRKCSKDEERSVHEGEDVDKYDPLVRVQKRRYCKEEEMTIHEVEGADKYDPSVRVQKRNYSTDEEMNIHGLRITVPSCGNSSRQVQDLSNVDEQSAGEDVNALPSCEKSKPPRKKSAFSRLQYKKVRVSATQRLSLNGQGCATKHSILNGGRPSIKKRLTLVPLNVQGPNLLERRQDLHKSNKSQKRSLKDRLSIVHEDTAGASEGKALPVKADPPEKSEEFKHLVHRAFLRYSKQLNETPAQRRRYKEQGEPGSLLCNVCGSPNQFVDTRSLVSHAFSSFKVGLRADHLGLHQALCVLMGWNSVVVPGNTWVHQGLPIEEALAVKEDLIVWPPVVIVHNSSIGSKSPDDRKLVSVEEMQTILRDIGFSLETTKVCRGKPANHSIMVVKFMPTFSGLQEAERLHKYYADKKRGREEFQQISSNKCNIGEESREVQVDKLEFVLYGYLGISEDLDKLEFETKKRSVVKSKKDIQTIADAPVETD</sequence>
<evidence type="ECO:0000313" key="4">
    <source>
        <dbReference type="Proteomes" id="UP000631114"/>
    </source>
</evidence>